<dbReference type="InterPro" id="IPR050962">
    <property type="entry name" value="Phosphate-bind_PstS"/>
</dbReference>
<evidence type="ECO:0000256" key="5">
    <source>
        <dbReference type="SAM" id="SignalP"/>
    </source>
</evidence>
<evidence type="ECO:0000256" key="1">
    <source>
        <dbReference type="ARBA" id="ARBA00008725"/>
    </source>
</evidence>
<dbReference type="EMBL" id="JAUQUB010000009">
    <property type="protein sequence ID" value="MDO7883711.1"/>
    <property type="molecule type" value="Genomic_DNA"/>
</dbReference>
<dbReference type="PANTHER" id="PTHR42996">
    <property type="entry name" value="PHOSPHATE-BINDING PROTEIN PSTS"/>
    <property type="match status" value="1"/>
</dbReference>
<evidence type="ECO:0000256" key="3">
    <source>
        <dbReference type="ARBA" id="ARBA00022592"/>
    </source>
</evidence>
<keyword evidence="3 4" id="KW-0592">Phosphate transport</keyword>
<accession>A0ABT9BRP8</accession>
<dbReference type="PROSITE" id="PS51257">
    <property type="entry name" value="PROKAR_LIPOPROTEIN"/>
    <property type="match status" value="1"/>
</dbReference>
<dbReference type="CDD" id="cd13565">
    <property type="entry name" value="PBP2_PstS"/>
    <property type="match status" value="1"/>
</dbReference>
<proteinExistence type="inferred from homology"/>
<evidence type="ECO:0000313" key="8">
    <source>
        <dbReference type="Proteomes" id="UP001241072"/>
    </source>
</evidence>
<dbReference type="SUPFAM" id="SSF53850">
    <property type="entry name" value="Periplasmic binding protein-like II"/>
    <property type="match status" value="1"/>
</dbReference>
<dbReference type="PIRSF" id="PIRSF002756">
    <property type="entry name" value="PstS"/>
    <property type="match status" value="1"/>
</dbReference>
<keyword evidence="5" id="KW-0732">Signal</keyword>
<comment type="caution">
    <text evidence="7">The sequence shown here is derived from an EMBL/GenBank/DDBJ whole genome shotgun (WGS) entry which is preliminary data.</text>
</comment>
<sequence>MTRGLLAGASLIVAATLLAGCAANELGDTPSDLRGTIDGSGSSAQGAAQEVWVAGFQRQNAFVTINYDPAGSGAGREAFLSGGVDFAGSDSPLSDDELAGELAACAPGSSAIDLPLYISPIAIAFNVEGVDELDLDAATIANIFSGEITRWDDPAIAALNPETPLPAATITAVHRSDDSGTTKNFTDYLHQAAPEQWEPEAADTFPFASGESAQGNSGVVAAVRSGVNTIGYADASKVGDLPVASLLVGGQFVAPTTDAAAAIAEISPRIPGRAEHDIALKVDRTSQEEGVYPLVLISYVIACEEYADPDVAVVLVEYLRHIVSEAGQAEAAEAAGSAPLAEGLREEVLDAIDSIR</sequence>
<name>A0ABT9BRP8_9MICO</name>
<comment type="similarity">
    <text evidence="1 4">Belongs to the PstS family.</text>
</comment>
<dbReference type="PANTHER" id="PTHR42996:SF1">
    <property type="entry name" value="PHOSPHATE-BINDING PROTEIN PSTS"/>
    <property type="match status" value="1"/>
</dbReference>
<feature type="domain" description="PBP" evidence="6">
    <location>
        <begin position="32"/>
        <end position="319"/>
    </location>
</feature>
<feature type="signal peptide" evidence="5">
    <location>
        <begin position="1"/>
        <end position="19"/>
    </location>
</feature>
<keyword evidence="2 4" id="KW-0813">Transport</keyword>
<keyword evidence="8" id="KW-1185">Reference proteome</keyword>
<evidence type="ECO:0000256" key="4">
    <source>
        <dbReference type="PIRNR" id="PIRNR002756"/>
    </source>
</evidence>
<dbReference type="InterPro" id="IPR005673">
    <property type="entry name" value="ABC_phos-bd_PstS"/>
</dbReference>
<dbReference type="Proteomes" id="UP001241072">
    <property type="component" value="Unassembled WGS sequence"/>
</dbReference>
<dbReference type="Gene3D" id="3.40.190.10">
    <property type="entry name" value="Periplasmic binding protein-like II"/>
    <property type="match status" value="2"/>
</dbReference>
<organism evidence="7 8">
    <name type="scientific">Antiquaquibacter soli</name>
    <dbReference type="NCBI Taxonomy" id="3064523"/>
    <lineage>
        <taxon>Bacteria</taxon>
        <taxon>Bacillati</taxon>
        <taxon>Actinomycetota</taxon>
        <taxon>Actinomycetes</taxon>
        <taxon>Micrococcales</taxon>
        <taxon>Microbacteriaceae</taxon>
        <taxon>Antiquaquibacter</taxon>
    </lineage>
</organism>
<dbReference type="InterPro" id="IPR024370">
    <property type="entry name" value="PBP_domain"/>
</dbReference>
<evidence type="ECO:0000256" key="2">
    <source>
        <dbReference type="ARBA" id="ARBA00022448"/>
    </source>
</evidence>
<dbReference type="Pfam" id="PF12849">
    <property type="entry name" value="PBP_like_2"/>
    <property type="match status" value="1"/>
</dbReference>
<reference evidence="7 8" key="1">
    <citation type="submission" date="2023-07" db="EMBL/GenBank/DDBJ databases">
        <title>Protaetiibacter sp. nov WY-16 isolated from soil.</title>
        <authorList>
            <person name="Liu B."/>
            <person name="Wan Y."/>
        </authorList>
    </citation>
    <scope>NUCLEOTIDE SEQUENCE [LARGE SCALE GENOMIC DNA]</scope>
    <source>
        <strain evidence="7 8">WY-16</strain>
    </source>
</reference>
<gene>
    <name evidence="7" type="primary">pstS</name>
    <name evidence="7" type="ORF">Q5716_15870</name>
</gene>
<evidence type="ECO:0000259" key="6">
    <source>
        <dbReference type="Pfam" id="PF12849"/>
    </source>
</evidence>
<protein>
    <recommendedName>
        <fullName evidence="4">Phosphate-binding protein</fullName>
    </recommendedName>
</protein>
<evidence type="ECO:0000313" key="7">
    <source>
        <dbReference type="EMBL" id="MDO7883711.1"/>
    </source>
</evidence>
<feature type="chain" id="PRO_5046981859" description="Phosphate-binding protein" evidence="5">
    <location>
        <begin position="20"/>
        <end position="356"/>
    </location>
</feature>
<dbReference type="NCBIfam" id="TIGR00975">
    <property type="entry name" value="3a0107s03"/>
    <property type="match status" value="1"/>
</dbReference>